<dbReference type="GO" id="GO:0006261">
    <property type="term" value="P:DNA-templated DNA replication"/>
    <property type="evidence" value="ECO:0007669"/>
    <property type="project" value="InterPro"/>
</dbReference>
<dbReference type="InterPro" id="IPR036397">
    <property type="entry name" value="RNaseH_sf"/>
</dbReference>
<dbReference type="InterPro" id="IPR002298">
    <property type="entry name" value="DNA_polymerase_A"/>
</dbReference>
<protein>
    <recommendedName>
        <fullName evidence="3">DNA polymerase I</fullName>
        <ecNumber evidence="2">2.7.7.7</ecNumber>
    </recommendedName>
</protein>
<feature type="domain" description="DNA-directed DNA polymerase family A palm" evidence="8">
    <location>
        <begin position="381"/>
        <end position="599"/>
    </location>
</feature>
<dbReference type="OrthoDB" id="4053at2"/>
<dbReference type="GO" id="GO:0008408">
    <property type="term" value="F:3'-5' exonuclease activity"/>
    <property type="evidence" value="ECO:0007669"/>
    <property type="project" value="InterPro"/>
</dbReference>
<dbReference type="InterPro" id="IPR002562">
    <property type="entry name" value="3'-5'_exonuclease_dom"/>
</dbReference>
<dbReference type="GO" id="GO:0006302">
    <property type="term" value="P:double-strand break repair"/>
    <property type="evidence" value="ECO:0007669"/>
    <property type="project" value="TreeGrafter"/>
</dbReference>
<evidence type="ECO:0000259" key="7">
    <source>
        <dbReference type="SMART" id="SM00474"/>
    </source>
</evidence>
<dbReference type="GO" id="GO:0003677">
    <property type="term" value="F:DNA binding"/>
    <property type="evidence" value="ECO:0007669"/>
    <property type="project" value="InterPro"/>
</dbReference>
<dbReference type="AlphaFoldDB" id="A0A0E3W3D2"/>
<evidence type="ECO:0000256" key="4">
    <source>
        <dbReference type="ARBA" id="ARBA00022705"/>
    </source>
</evidence>
<dbReference type="STRING" id="690567.1755"/>
<dbReference type="SMART" id="SM00482">
    <property type="entry name" value="POLAc"/>
    <property type="match status" value="1"/>
</dbReference>
<dbReference type="NCBIfam" id="NF011541">
    <property type="entry name" value="PRK14975.2-1"/>
    <property type="match status" value="1"/>
</dbReference>
<dbReference type="CDD" id="cd06139">
    <property type="entry name" value="DNA_polA_I_Ecoli_like_exo"/>
    <property type="match status" value="1"/>
</dbReference>
<comment type="catalytic activity">
    <reaction evidence="5">
        <text>DNA(n) + a 2'-deoxyribonucleoside 5'-triphosphate = DNA(n+1) + diphosphate</text>
        <dbReference type="Rhea" id="RHEA:22508"/>
        <dbReference type="Rhea" id="RHEA-COMP:17339"/>
        <dbReference type="Rhea" id="RHEA-COMP:17340"/>
        <dbReference type="ChEBI" id="CHEBI:33019"/>
        <dbReference type="ChEBI" id="CHEBI:61560"/>
        <dbReference type="ChEBI" id="CHEBI:173112"/>
        <dbReference type="EC" id="2.7.7.7"/>
    </reaction>
</comment>
<keyword evidence="10" id="KW-1185">Reference proteome</keyword>
<dbReference type="InterPro" id="IPR012337">
    <property type="entry name" value="RNaseH-like_sf"/>
</dbReference>
<dbReference type="SMART" id="SM00474">
    <property type="entry name" value="35EXOc"/>
    <property type="match status" value="1"/>
</dbReference>
<accession>A0A0E3W3D2</accession>
<dbReference type="Gene3D" id="1.10.150.20">
    <property type="entry name" value="5' to 3' exonuclease, C-terminal subdomain"/>
    <property type="match status" value="1"/>
</dbReference>
<proteinExistence type="inferred from homology"/>
<gene>
    <name evidence="9" type="ORF">1755</name>
</gene>
<dbReference type="Gene3D" id="1.20.1060.10">
    <property type="entry name" value="Taq DNA Polymerase, Chain T, domain 4"/>
    <property type="match status" value="1"/>
</dbReference>
<evidence type="ECO:0000259" key="8">
    <source>
        <dbReference type="SMART" id="SM00482"/>
    </source>
</evidence>
<dbReference type="Pfam" id="PF01612">
    <property type="entry name" value="DNA_pol_A_exo1"/>
    <property type="match status" value="1"/>
</dbReference>
<evidence type="ECO:0000256" key="3">
    <source>
        <dbReference type="ARBA" id="ARBA00020311"/>
    </source>
</evidence>
<reference evidence="9 10" key="1">
    <citation type="submission" date="2015-03" db="EMBL/GenBank/DDBJ databases">
        <authorList>
            <person name="Murphy D."/>
        </authorList>
    </citation>
    <scope>NUCLEOTIDE SEQUENCE [LARGE SCALE GENOMIC DNA]</scope>
    <source>
        <strain evidence="9 10">OL-4</strain>
    </source>
</reference>
<evidence type="ECO:0000313" key="10">
    <source>
        <dbReference type="Proteomes" id="UP000045545"/>
    </source>
</evidence>
<dbReference type="Pfam" id="PF00476">
    <property type="entry name" value="DNA_pol_A"/>
    <property type="match status" value="1"/>
</dbReference>
<evidence type="ECO:0000256" key="1">
    <source>
        <dbReference type="ARBA" id="ARBA00007705"/>
    </source>
</evidence>
<evidence type="ECO:0000313" key="9">
    <source>
        <dbReference type="EMBL" id="CFX73674.1"/>
    </source>
</evidence>
<dbReference type="Gene3D" id="3.30.70.370">
    <property type="match status" value="1"/>
</dbReference>
<organism evidence="9 10">
    <name type="scientific">Syntrophomonas zehnderi OL-4</name>
    <dbReference type="NCBI Taxonomy" id="690567"/>
    <lineage>
        <taxon>Bacteria</taxon>
        <taxon>Bacillati</taxon>
        <taxon>Bacillota</taxon>
        <taxon>Clostridia</taxon>
        <taxon>Eubacteriales</taxon>
        <taxon>Syntrophomonadaceae</taxon>
        <taxon>Syntrophomonas</taxon>
    </lineage>
</organism>
<feature type="domain" description="3'-5' exonuclease" evidence="7">
    <location>
        <begin position="3"/>
        <end position="201"/>
    </location>
</feature>
<dbReference type="EMBL" id="CGIH01000028">
    <property type="protein sequence ID" value="CFX73674.1"/>
    <property type="molecule type" value="Genomic_DNA"/>
</dbReference>
<dbReference type="InterPro" id="IPR001098">
    <property type="entry name" value="DNA-dir_DNA_pol_A_palm_dom"/>
</dbReference>
<feature type="coiled-coil region" evidence="6">
    <location>
        <begin position="234"/>
        <end position="261"/>
    </location>
</feature>
<dbReference type="InterPro" id="IPR043502">
    <property type="entry name" value="DNA/RNA_pol_sf"/>
</dbReference>
<keyword evidence="4" id="KW-0235">DNA replication</keyword>
<comment type="similarity">
    <text evidence="1">Belongs to the DNA polymerase type-A family.</text>
</comment>
<dbReference type="PANTHER" id="PTHR10133:SF27">
    <property type="entry name" value="DNA POLYMERASE NU"/>
    <property type="match status" value="1"/>
</dbReference>
<evidence type="ECO:0000256" key="6">
    <source>
        <dbReference type="SAM" id="Coils"/>
    </source>
</evidence>
<dbReference type="SUPFAM" id="SSF56672">
    <property type="entry name" value="DNA/RNA polymerases"/>
    <property type="match status" value="1"/>
</dbReference>
<dbReference type="GO" id="GO:0003887">
    <property type="term" value="F:DNA-directed DNA polymerase activity"/>
    <property type="evidence" value="ECO:0007669"/>
    <property type="project" value="UniProtKB-EC"/>
</dbReference>
<dbReference type="Gene3D" id="3.30.420.10">
    <property type="entry name" value="Ribonuclease H-like superfamily/Ribonuclease H"/>
    <property type="match status" value="1"/>
</dbReference>
<dbReference type="SUPFAM" id="SSF53098">
    <property type="entry name" value="Ribonuclease H-like"/>
    <property type="match status" value="1"/>
</dbReference>
<dbReference type="RefSeq" id="WP_046497782.1">
    <property type="nucleotide sequence ID" value="NZ_CGIH01000028.1"/>
</dbReference>
<dbReference type="EC" id="2.7.7.7" evidence="2"/>
<dbReference type="PANTHER" id="PTHR10133">
    <property type="entry name" value="DNA POLYMERASE I"/>
    <property type="match status" value="1"/>
</dbReference>
<dbReference type="Proteomes" id="UP000045545">
    <property type="component" value="Unassembled WGS sequence"/>
</dbReference>
<evidence type="ECO:0000256" key="5">
    <source>
        <dbReference type="ARBA" id="ARBA00049244"/>
    </source>
</evidence>
<dbReference type="PRINTS" id="PR00868">
    <property type="entry name" value="DNAPOLI"/>
</dbReference>
<evidence type="ECO:0000256" key="2">
    <source>
        <dbReference type="ARBA" id="ARBA00012417"/>
    </source>
</evidence>
<keyword evidence="6" id="KW-0175">Coiled coil</keyword>
<sequence length="640" mass="72531">MDYRRVTTLKEIQDYLGASNLIAFDFETAPQDEYRHDDKAALDAHKAVIVGVSLSVSEGTGVYVPLRHRTGGNADSPEKIMDWLVKAVFTNSAIIKAAHNLSFEAMFLYALGIVVQPPCYDTIAAAQMTLKNNTEFRSLGDSGLKALVPELFDVDLPSFEAVTAGRYFDELDPRDTEIIRYACADSDYTLRLYHLFNNWFDRYLPKHRYVVEEIESPTAVYVGLMKYNGLLVDRELMLKKQAEAEAKLAELKNEIAFMIGDVEIGANASTAAFKKYLYEDLKLPVLKTTAKYQEAADDETMILLSDWSRENRPELARLFELVQEYRKWGKLKSTYIDGYLEHINAATGRIHPEMFPLGTETGRFASRRPNLQNMPRSDTDSIGVRNFIIAPPGKALLSLDFSQIELRVGAFYCRDEKMLETYKTGGDIHAQTTSVIYHIPFEQAASKNAEHYKERRSIAKNCNFGVFYGLFSRGLQRNLKFKAGLNTSLAECEEIIRNLKAGYPRLTQWQDEVRTRAGFRKYTETYLGRRRYLPNIASTDWGKRSFAERCALNTPIQGTAADILKLALVRIIVGLSERMWLKPLLQVHDELVFELPEDKVSEAVGFIKACMEAQPFAAFDVPIVAEASIGARFGEMKEID</sequence>
<name>A0A0E3W3D2_9FIRM</name>